<dbReference type="NCBIfam" id="NF009379">
    <property type="entry name" value="PRK12740.1-3"/>
    <property type="match status" value="1"/>
</dbReference>
<evidence type="ECO:0000256" key="1">
    <source>
        <dbReference type="ARBA" id="ARBA00017872"/>
    </source>
</evidence>
<dbReference type="Gene3D" id="3.40.50.300">
    <property type="entry name" value="P-loop containing nucleotide triphosphate hydrolases"/>
    <property type="match status" value="1"/>
</dbReference>
<comment type="caution">
    <text evidence="9">The sequence shown here is derived from an EMBL/GenBank/DDBJ whole genome shotgun (WGS) entry which is preliminary data.</text>
</comment>
<dbReference type="InterPro" id="IPR035649">
    <property type="entry name" value="EFG_V"/>
</dbReference>
<evidence type="ECO:0000256" key="3">
    <source>
        <dbReference type="ARBA" id="ARBA00022768"/>
    </source>
</evidence>
<dbReference type="NCBIfam" id="NF009891">
    <property type="entry name" value="PRK13351.1-1"/>
    <property type="match status" value="1"/>
</dbReference>
<dbReference type="InterPro" id="IPR053905">
    <property type="entry name" value="EF-G-like_DII"/>
</dbReference>
<dbReference type="Gene3D" id="3.30.70.240">
    <property type="match status" value="1"/>
</dbReference>
<dbReference type="Proteomes" id="UP000198615">
    <property type="component" value="Unassembled WGS sequence"/>
</dbReference>
<dbReference type="CDD" id="cd01342">
    <property type="entry name" value="Translation_Factor_II_like"/>
    <property type="match status" value="1"/>
</dbReference>
<dbReference type="GO" id="GO:0003746">
    <property type="term" value="F:translation elongation factor activity"/>
    <property type="evidence" value="ECO:0007669"/>
    <property type="project" value="UniProtKB-KW"/>
</dbReference>
<dbReference type="AlphaFoldDB" id="A0A8G2EXN8"/>
<dbReference type="FunFam" id="3.30.230.10:FF:000003">
    <property type="entry name" value="Elongation factor G"/>
    <property type="match status" value="1"/>
</dbReference>
<dbReference type="SUPFAM" id="SSF54980">
    <property type="entry name" value="EF-G C-terminal domain-like"/>
    <property type="match status" value="2"/>
</dbReference>
<keyword evidence="2" id="KW-0547">Nucleotide-binding</keyword>
<dbReference type="Pfam" id="PF14492">
    <property type="entry name" value="EFG_III"/>
    <property type="match status" value="1"/>
</dbReference>
<proteinExistence type="predicted"/>
<dbReference type="InterPro" id="IPR041095">
    <property type="entry name" value="EFG_II"/>
</dbReference>
<name>A0A8G2EXN8_9PROT</name>
<evidence type="ECO:0000256" key="5">
    <source>
        <dbReference type="ARBA" id="ARBA00023134"/>
    </source>
</evidence>
<accession>A0A8G2EXN8</accession>
<dbReference type="InterPro" id="IPR027417">
    <property type="entry name" value="P-loop_NTPase"/>
</dbReference>
<dbReference type="InterPro" id="IPR014721">
    <property type="entry name" value="Ribsml_uS5_D2-typ_fold_subgr"/>
</dbReference>
<comment type="function">
    <text evidence="6">Catalyzes the GTP-dependent ribosomal translocation step during translation elongation. During this step, the ribosome changes from the pre-translocational (PRE) to the post-translocational (POST) state as the newly formed A-site-bound peptidyl-tRNA and P-site-bound deacylated tRNA move to the P and E sites, respectively. Catalyzes the coordinated movement of the two tRNA molecules, the mRNA and conformational changes in the ribosome.</text>
</comment>
<dbReference type="EMBL" id="FNBW01000002">
    <property type="protein sequence ID" value="SDF27649.1"/>
    <property type="molecule type" value="Genomic_DNA"/>
</dbReference>
<keyword evidence="10" id="KW-1185">Reference proteome</keyword>
<dbReference type="InterPro" id="IPR020568">
    <property type="entry name" value="Ribosomal_Su5_D2-typ_SF"/>
</dbReference>
<evidence type="ECO:0000256" key="2">
    <source>
        <dbReference type="ARBA" id="ARBA00022741"/>
    </source>
</evidence>
<dbReference type="Pfam" id="PF00679">
    <property type="entry name" value="EFG_C"/>
    <property type="match status" value="1"/>
</dbReference>
<organism evidence="9 10">
    <name type="scientific">Thalassobaculum litoreum DSM 18839</name>
    <dbReference type="NCBI Taxonomy" id="1123362"/>
    <lineage>
        <taxon>Bacteria</taxon>
        <taxon>Pseudomonadati</taxon>
        <taxon>Pseudomonadota</taxon>
        <taxon>Alphaproteobacteria</taxon>
        <taxon>Rhodospirillales</taxon>
        <taxon>Thalassobaculaceae</taxon>
        <taxon>Thalassobaculum</taxon>
    </lineage>
</organism>
<dbReference type="InterPro" id="IPR005517">
    <property type="entry name" value="Transl_elong_EFG/EF2_IV"/>
</dbReference>
<dbReference type="InterPro" id="IPR000795">
    <property type="entry name" value="T_Tr_GTP-bd_dom"/>
</dbReference>
<dbReference type="SUPFAM" id="SSF50447">
    <property type="entry name" value="Translation proteins"/>
    <property type="match status" value="1"/>
</dbReference>
<gene>
    <name evidence="9" type="ORF">SAMN05660686_00861</name>
</gene>
<evidence type="ECO:0000259" key="8">
    <source>
        <dbReference type="SMART" id="SM00889"/>
    </source>
</evidence>
<reference evidence="9 10" key="1">
    <citation type="submission" date="2016-10" db="EMBL/GenBank/DDBJ databases">
        <authorList>
            <person name="Varghese N."/>
            <person name="Submissions S."/>
        </authorList>
    </citation>
    <scope>NUCLEOTIDE SEQUENCE [LARGE SCALE GENOMIC DNA]</scope>
    <source>
        <strain evidence="9 10">DSM 18839</strain>
    </source>
</reference>
<dbReference type="CDD" id="cd03713">
    <property type="entry name" value="EFG_mtEFG_C"/>
    <property type="match status" value="1"/>
</dbReference>
<dbReference type="InterPro" id="IPR009000">
    <property type="entry name" value="Transl_B-barrel_sf"/>
</dbReference>
<dbReference type="InterPro" id="IPR047872">
    <property type="entry name" value="EFG_IV"/>
</dbReference>
<dbReference type="GO" id="GO:0005525">
    <property type="term" value="F:GTP binding"/>
    <property type="evidence" value="ECO:0007669"/>
    <property type="project" value="UniProtKB-KW"/>
</dbReference>
<evidence type="ECO:0000313" key="9">
    <source>
        <dbReference type="EMBL" id="SDF27649.1"/>
    </source>
</evidence>
<dbReference type="SMART" id="SM00889">
    <property type="entry name" value="EFG_IV"/>
    <property type="match status" value="1"/>
</dbReference>
<dbReference type="GO" id="GO:0097216">
    <property type="term" value="F:guanosine tetraphosphate binding"/>
    <property type="evidence" value="ECO:0007669"/>
    <property type="project" value="UniProtKB-ARBA"/>
</dbReference>
<dbReference type="GO" id="GO:0003924">
    <property type="term" value="F:GTPase activity"/>
    <property type="evidence" value="ECO:0007669"/>
    <property type="project" value="InterPro"/>
</dbReference>
<dbReference type="InterPro" id="IPR035647">
    <property type="entry name" value="EFG_III/V"/>
</dbReference>
<dbReference type="Pfam" id="PF22042">
    <property type="entry name" value="EF-G_D2"/>
    <property type="match status" value="1"/>
</dbReference>
<feature type="domain" description="Translation elongation factor EFG/EF2" evidence="8">
    <location>
        <begin position="472"/>
        <end position="589"/>
    </location>
</feature>
<dbReference type="Pfam" id="PF03764">
    <property type="entry name" value="EFG_IV"/>
    <property type="match status" value="1"/>
</dbReference>
<keyword evidence="5" id="KW-0342">GTP-binding</keyword>
<dbReference type="CDD" id="cd04170">
    <property type="entry name" value="EF-G_bact"/>
    <property type="match status" value="1"/>
</dbReference>
<dbReference type="NCBIfam" id="NF009381">
    <property type="entry name" value="PRK12740.1-5"/>
    <property type="match status" value="1"/>
</dbReference>
<dbReference type="SUPFAM" id="SSF54211">
    <property type="entry name" value="Ribosomal protein S5 domain 2-like"/>
    <property type="match status" value="1"/>
</dbReference>
<dbReference type="FunFam" id="3.30.70.240:FF:000001">
    <property type="entry name" value="Elongation factor G"/>
    <property type="match status" value="1"/>
</dbReference>
<keyword evidence="3 9" id="KW-0251">Elongation factor</keyword>
<feature type="domain" description="Elongation factor EFG" evidence="7">
    <location>
        <begin position="591"/>
        <end position="681"/>
    </location>
</feature>
<dbReference type="Pfam" id="PF00009">
    <property type="entry name" value="GTP_EFTU"/>
    <property type="match status" value="1"/>
</dbReference>
<dbReference type="PANTHER" id="PTHR43261:SF7">
    <property type="entry name" value="ELONGATION FACTOR G-LIKE PROTEIN"/>
    <property type="match status" value="1"/>
</dbReference>
<dbReference type="InterPro" id="IPR000640">
    <property type="entry name" value="EFG_V-like"/>
</dbReference>
<dbReference type="Gene3D" id="2.40.30.10">
    <property type="entry name" value="Translation factors"/>
    <property type="match status" value="1"/>
</dbReference>
<dbReference type="Gene3D" id="3.30.70.870">
    <property type="entry name" value="Elongation Factor G (Translational Gtpase), domain 3"/>
    <property type="match status" value="1"/>
</dbReference>
<sequence>MASNPNGTPGATERGREGGGATRCAAILGPYQSGKTSLLEALLHATGTVERKGTVKDGNTVGDTAPEARERGASTELSIGHGTYLGDSWTFIDTPGGIEFTLDSRHACMIADVAVVVVEPEAAKAAAAGPILKFLDDHDIPHVVLINKMDQASESVRDILAALQGSSSRPLALRQVPIRDGEKVTGYVDLVSERAYRYREGEPSALIELPGSVAGREAEARNELLETLADFDDHLLEQLLEEMDLDKQEVYAHLAETLSADKLVPVLLGAGEHDHGVQRLLKLLRHETPDHTATVERRGLGDGEVPMAQVFKTIHAPHMGKLSHVRIWRGTVKDGDTLNGAKVSGIYAASGGKLDKRPSAAPGDVVALGRMDPIQTGDVLTPSGGMPDSGLGWPEVPQPVFARALSVSERNDEVKLSGALAKLAEEDPSLLVRQDQELGELTIWGQGDTHLRVTVERLKSRFKLDVSLSEPAVAYRESIRNPVDEHARHKKQSGGHGQFADIRISVEPTSRGSGFAFAEKVVGGSVPKNYIPAVEEGCREGCKRGPLGFPVVDVKVTLTDGQHHSVDSSDMAFKIAARSGLQDALAKAGPVLLEPIHQVTIAVPSEATSKVHGILSSRRGQILGFDAKDGWPGWDAVTAYLPEAEMHDLILDLRAQSQGLASFTWTFDHLQELTGRLADKVVEHHMAAAG</sequence>
<dbReference type="CDD" id="cd16262">
    <property type="entry name" value="EFG_III"/>
    <property type="match status" value="1"/>
</dbReference>
<dbReference type="GO" id="GO:0032790">
    <property type="term" value="P:ribosome disassembly"/>
    <property type="evidence" value="ECO:0007669"/>
    <property type="project" value="TreeGrafter"/>
</dbReference>
<dbReference type="OrthoDB" id="9802948at2"/>
<dbReference type="PANTHER" id="PTHR43261">
    <property type="entry name" value="TRANSLATION ELONGATION FACTOR G-RELATED"/>
    <property type="match status" value="1"/>
</dbReference>
<evidence type="ECO:0000259" key="7">
    <source>
        <dbReference type="SMART" id="SM00838"/>
    </source>
</evidence>
<dbReference type="SMART" id="SM00838">
    <property type="entry name" value="EFG_C"/>
    <property type="match status" value="1"/>
</dbReference>
<keyword evidence="4" id="KW-0648">Protein biosynthesis</keyword>
<dbReference type="SUPFAM" id="SSF52540">
    <property type="entry name" value="P-loop containing nucleoside triphosphate hydrolases"/>
    <property type="match status" value="1"/>
</dbReference>
<evidence type="ECO:0000256" key="6">
    <source>
        <dbReference type="ARBA" id="ARBA00024731"/>
    </source>
</evidence>
<dbReference type="RefSeq" id="WP_093148409.1">
    <property type="nucleotide sequence ID" value="NZ_FNBW01000002.1"/>
</dbReference>
<dbReference type="InterPro" id="IPR009022">
    <property type="entry name" value="EFG_III"/>
</dbReference>
<dbReference type="CDD" id="cd01434">
    <property type="entry name" value="EFG_mtEFG1_IV"/>
    <property type="match status" value="1"/>
</dbReference>
<dbReference type="Gene3D" id="3.30.230.10">
    <property type="match status" value="1"/>
</dbReference>
<evidence type="ECO:0000256" key="4">
    <source>
        <dbReference type="ARBA" id="ARBA00022917"/>
    </source>
</evidence>
<protein>
    <recommendedName>
        <fullName evidence="1">Elongation factor G</fullName>
    </recommendedName>
</protein>
<evidence type="ECO:0000313" key="10">
    <source>
        <dbReference type="Proteomes" id="UP000198615"/>
    </source>
</evidence>